<keyword evidence="1" id="KW-0175">Coiled coil</keyword>
<dbReference type="SUPFAM" id="SSF52540">
    <property type="entry name" value="P-loop containing nucleoside triphosphate hydrolases"/>
    <property type="match status" value="1"/>
</dbReference>
<evidence type="ECO:0000256" key="2">
    <source>
        <dbReference type="SAM" id="MobiDB-lite"/>
    </source>
</evidence>
<comment type="caution">
    <text evidence="4">The sequence shown here is derived from an EMBL/GenBank/DDBJ whole genome shotgun (WGS) entry which is preliminary data.</text>
</comment>
<feature type="coiled-coil region" evidence="1">
    <location>
        <begin position="617"/>
        <end position="722"/>
    </location>
</feature>
<feature type="coiled-coil region" evidence="1">
    <location>
        <begin position="198"/>
        <end position="378"/>
    </location>
</feature>
<protein>
    <submittedName>
        <fullName evidence="4">Chromosome segregation protein SMC</fullName>
    </submittedName>
</protein>
<dbReference type="PANTHER" id="PTHR41259">
    <property type="entry name" value="DOUBLE-STRAND BREAK REPAIR RAD50 ATPASE, PUTATIVE-RELATED"/>
    <property type="match status" value="1"/>
</dbReference>
<dbReference type="Pfam" id="PF13476">
    <property type="entry name" value="AAA_23"/>
    <property type="match status" value="1"/>
</dbReference>
<dbReference type="InterPro" id="IPR038729">
    <property type="entry name" value="Rad50/SbcC_AAA"/>
</dbReference>
<dbReference type="Proteomes" id="UP000244940">
    <property type="component" value="Unassembled WGS sequence"/>
</dbReference>
<dbReference type="InterPro" id="IPR027417">
    <property type="entry name" value="P-loop_NTPase"/>
</dbReference>
<evidence type="ECO:0000256" key="1">
    <source>
        <dbReference type="SAM" id="Coils"/>
    </source>
</evidence>
<proteinExistence type="predicted"/>
<dbReference type="GO" id="GO:0006302">
    <property type="term" value="P:double-strand break repair"/>
    <property type="evidence" value="ECO:0007669"/>
    <property type="project" value="InterPro"/>
</dbReference>
<feature type="compositionally biased region" description="Basic and acidic residues" evidence="2">
    <location>
        <begin position="573"/>
        <end position="587"/>
    </location>
</feature>
<feature type="domain" description="Rad50/SbcC-type AAA" evidence="3">
    <location>
        <begin position="6"/>
        <end position="258"/>
    </location>
</feature>
<dbReference type="OrthoDB" id="7069379at2"/>
<dbReference type="AlphaFoldDB" id="A0A2U2CB37"/>
<sequence length="861" mass="92133">MKIRAVTLNDVRQFTRPVRVDGIGDGVNVLSAPNESGKSTLFEAIQYALFVKHTTRPTNKSFTLTPDVGGNPEVTLEIEQDGARLEIRKRWGRQAHAEVWRNGALVAKADEAEARIAALTTPPEKGGPTGLLWVRQGLTEFAEKDAQEKSSRANLLSSVTDEIETMTGGKRMDRALARAREDRDRLVTTRGAKAGGPLDTAEKEVAALSSEAEALSARAARLREALEARRAKRRSLQALTEPDEVALRKQRLEQAQAAFEAADRHAAQLQMAEQRLQNTALTCRTLEDQRAGREKTEAQVAQLARALDEAGARADAAQAKAAAAEATLTDAGKAEQAARADLQRAEAQVQAAQDALIRQENDRRRAALQADLAQAEALAKRLPDLRKAAETGPDAAQLDAIDKAARELAVAQDLAEAAAPRIAFDAAPGAPDLHLDGTPLGPEPRSVPRDTALDLPGLGRLRILPASGDPSARVARARAALAAALQRAGAEAAEGARAAARARIEAGQSLRAASDDLRRLAPEGIDALKAEIARLAPADDAPADAPSLPDAQAARDTARRAEAVSQIATEGARTARDHAREAAIGARHDRDSLARRLEEARAHLATLPEGAGMDDALEAARAALSEARTARDALRDAAPDLDASRAALARAQSVMRGTEEEANALQRELAALDATVGTLSGEGIEETLVDTQARLGRAERMRDALRHEVDVLNALIGALEEAQSSARDRYFEPVLAELRPMLRLLWPGAELRFDGDSLLPVELIRDGRAEAIGTLSGGTREQIALLVRLAFARLLARQGQHAPVILDDALVFTDDERMEAMFDALHAQAGDLQILVLSCRNRALRQLGGTKLGFEEIVPVA</sequence>
<dbReference type="RefSeq" id="WP_109533100.1">
    <property type="nucleotide sequence ID" value="NZ_QEYD01000005.1"/>
</dbReference>
<gene>
    <name evidence="4" type="ORF">C4N9_09550</name>
</gene>
<accession>A0A2U2CB37</accession>
<name>A0A2U2CB37_9RHOB</name>
<evidence type="ECO:0000313" key="4">
    <source>
        <dbReference type="EMBL" id="PWE29051.1"/>
    </source>
</evidence>
<dbReference type="PANTHER" id="PTHR41259:SF1">
    <property type="entry name" value="DOUBLE-STRAND BREAK REPAIR RAD50 ATPASE, PUTATIVE-RELATED"/>
    <property type="match status" value="1"/>
</dbReference>
<keyword evidence="5" id="KW-1185">Reference proteome</keyword>
<evidence type="ECO:0000259" key="3">
    <source>
        <dbReference type="Pfam" id="PF13476"/>
    </source>
</evidence>
<dbReference type="EMBL" id="QEYD01000005">
    <property type="protein sequence ID" value="PWE29051.1"/>
    <property type="molecule type" value="Genomic_DNA"/>
</dbReference>
<reference evidence="4 5" key="1">
    <citation type="submission" date="2018-05" db="EMBL/GenBank/DDBJ databases">
        <title>Pararhodobacter marina sp. nov., isolated from deep-sea water of the Indian Ocean.</title>
        <authorList>
            <person name="Lai Q.Sr."/>
            <person name="Liu X."/>
            <person name="Shao Z."/>
        </authorList>
    </citation>
    <scope>NUCLEOTIDE SEQUENCE [LARGE SCALE GENOMIC DNA]</scope>
    <source>
        <strain evidence="4 5">CIC4N-9</strain>
    </source>
</reference>
<feature type="region of interest" description="Disordered" evidence="2">
    <location>
        <begin position="568"/>
        <end position="587"/>
    </location>
</feature>
<evidence type="ECO:0000313" key="5">
    <source>
        <dbReference type="Proteomes" id="UP000244940"/>
    </source>
</evidence>
<dbReference type="GO" id="GO:0016887">
    <property type="term" value="F:ATP hydrolysis activity"/>
    <property type="evidence" value="ECO:0007669"/>
    <property type="project" value="InterPro"/>
</dbReference>
<dbReference type="GeneID" id="94365134"/>
<organism evidence="4 5">
    <name type="scientific">Pararhodobacter marinus</name>
    <dbReference type="NCBI Taxonomy" id="2184063"/>
    <lineage>
        <taxon>Bacteria</taxon>
        <taxon>Pseudomonadati</taxon>
        <taxon>Pseudomonadota</taxon>
        <taxon>Alphaproteobacteria</taxon>
        <taxon>Rhodobacterales</taxon>
        <taxon>Paracoccaceae</taxon>
        <taxon>Pararhodobacter</taxon>
    </lineage>
</organism>
<dbReference type="Gene3D" id="3.40.50.300">
    <property type="entry name" value="P-loop containing nucleotide triphosphate hydrolases"/>
    <property type="match status" value="2"/>
</dbReference>